<feature type="region of interest" description="Disordered" evidence="1">
    <location>
        <begin position="1"/>
        <end position="20"/>
    </location>
</feature>
<sequence length="84" mass="9986">MRSSNFLRQSKRRQNRSFVSHSSDFHIDDKVIGKDTLANLMDVTVTCVERWIRDGMPVEQRGDQFHDWVFDLAMVQQWQETQAE</sequence>
<proteinExistence type="predicted"/>
<dbReference type="Gene3D" id="1.10.10.10">
    <property type="entry name" value="Winged helix-like DNA-binding domain superfamily/Winged helix DNA-binding domain"/>
    <property type="match status" value="1"/>
</dbReference>
<organism evidence="2 3">
    <name type="scientific">Aliikangiella maris</name>
    <dbReference type="NCBI Taxonomy" id="3162458"/>
    <lineage>
        <taxon>Bacteria</taxon>
        <taxon>Pseudomonadati</taxon>
        <taxon>Pseudomonadota</taxon>
        <taxon>Gammaproteobacteria</taxon>
        <taxon>Oceanospirillales</taxon>
        <taxon>Pleioneaceae</taxon>
        <taxon>Aliikangiella</taxon>
    </lineage>
</organism>
<dbReference type="Proteomes" id="UP001548189">
    <property type="component" value="Unassembled WGS sequence"/>
</dbReference>
<dbReference type="SUPFAM" id="SSF46955">
    <property type="entry name" value="Putative DNA-binding domain"/>
    <property type="match status" value="1"/>
</dbReference>
<dbReference type="EMBL" id="JBEVCJ010000008">
    <property type="protein sequence ID" value="MET1255216.1"/>
    <property type="molecule type" value="Genomic_DNA"/>
</dbReference>
<protein>
    <submittedName>
        <fullName evidence="2">Terminase small subunit</fullName>
    </submittedName>
</protein>
<keyword evidence="3" id="KW-1185">Reference proteome</keyword>
<accession>A0ABV2BTE2</accession>
<dbReference type="InterPro" id="IPR009061">
    <property type="entry name" value="DNA-bd_dom_put_sf"/>
</dbReference>
<reference evidence="2 3" key="1">
    <citation type="submission" date="2024-06" db="EMBL/GenBank/DDBJ databases">
        <authorList>
            <person name="Li F."/>
        </authorList>
    </citation>
    <scope>NUCLEOTIDE SEQUENCE [LARGE SCALE GENOMIC DNA]</scope>
    <source>
        <strain evidence="2 3">GXAS 311</strain>
    </source>
</reference>
<name>A0ABV2BTE2_9GAMM</name>
<gene>
    <name evidence="2" type="ORF">ABVT43_08770</name>
</gene>
<comment type="caution">
    <text evidence="2">The sequence shown here is derived from an EMBL/GenBank/DDBJ whole genome shotgun (WGS) entry which is preliminary data.</text>
</comment>
<evidence type="ECO:0000256" key="1">
    <source>
        <dbReference type="SAM" id="MobiDB-lite"/>
    </source>
</evidence>
<dbReference type="InterPro" id="IPR036388">
    <property type="entry name" value="WH-like_DNA-bd_sf"/>
</dbReference>
<evidence type="ECO:0000313" key="3">
    <source>
        <dbReference type="Proteomes" id="UP001548189"/>
    </source>
</evidence>
<dbReference type="RefSeq" id="WP_353895801.1">
    <property type="nucleotide sequence ID" value="NZ_JBEVCJ010000008.1"/>
</dbReference>
<evidence type="ECO:0000313" key="2">
    <source>
        <dbReference type="EMBL" id="MET1255216.1"/>
    </source>
</evidence>